<evidence type="ECO:0008006" key="6">
    <source>
        <dbReference type="Google" id="ProtNLM"/>
    </source>
</evidence>
<organism evidence="4 5">
    <name type="scientific">Oculimacula yallundae</name>
    <dbReference type="NCBI Taxonomy" id="86028"/>
    <lineage>
        <taxon>Eukaryota</taxon>
        <taxon>Fungi</taxon>
        <taxon>Dikarya</taxon>
        <taxon>Ascomycota</taxon>
        <taxon>Pezizomycotina</taxon>
        <taxon>Leotiomycetes</taxon>
        <taxon>Helotiales</taxon>
        <taxon>Ploettnerulaceae</taxon>
        <taxon>Oculimacula</taxon>
    </lineage>
</organism>
<feature type="signal peptide" evidence="3">
    <location>
        <begin position="1"/>
        <end position="15"/>
    </location>
</feature>
<evidence type="ECO:0000256" key="2">
    <source>
        <dbReference type="SAM" id="MobiDB-lite"/>
    </source>
</evidence>
<comment type="caution">
    <text evidence="4">The sequence shown here is derived from an EMBL/GenBank/DDBJ whole genome shotgun (WGS) entry which is preliminary data.</text>
</comment>
<evidence type="ECO:0000313" key="5">
    <source>
        <dbReference type="Proteomes" id="UP001595075"/>
    </source>
</evidence>
<feature type="region of interest" description="Disordered" evidence="2">
    <location>
        <begin position="358"/>
        <end position="400"/>
    </location>
</feature>
<gene>
    <name evidence="4" type="ORF">VTL71DRAFT_10316</name>
</gene>
<dbReference type="PANTHER" id="PTHR31956:SF15">
    <property type="entry name" value="ACID PHOSPHATASE PHOA"/>
    <property type="match status" value="1"/>
</dbReference>
<dbReference type="EMBL" id="JAZHXI010000003">
    <property type="protein sequence ID" value="KAL2072992.1"/>
    <property type="molecule type" value="Genomic_DNA"/>
</dbReference>
<sequence>MRVFFLLASATITAAAYVKGQAFDRFITIWLEKQDFSKVSENADIVALRKQGVLLTNYYGLSHPSQPNYIASICGDYFGLNHDGLIKIPSNVSTVVDLFDAKNIEWKGYFESLPGPGYMGEGSTSSDGTGWDYVRQHNPFVSFDRIRQNGTRLLRLQDFSSFHRDVEANTLPQYSFLSPNMLNNGHNTSLTFATSWLSSFLPPLLSNPTFMNRTLILLTYDESETSALPNRVASLLLGGAVPDNLKGTEDSTVYSHYSILSTLQNNFVLPTLGRYDAGANVFSLVAKETGYINHAPPASAHPVNNSLSYKGFLNDDPGKFLRIPSPNLKLTGAGGLGPERMVKVLWITREKELTPYDGSGRFFDGGNGTEGEGNEPLYGPQKPAPVSTNLPEGSKGPVMRSGGSGVGRHFVGAGGFGFVFWSLVGLGF</sequence>
<protein>
    <recommendedName>
        <fullName evidence="6">Acid phosphatase</fullName>
    </recommendedName>
</protein>
<dbReference type="PANTHER" id="PTHR31956">
    <property type="entry name" value="NON-SPECIFIC PHOSPHOLIPASE C4-RELATED"/>
    <property type="match status" value="1"/>
</dbReference>
<keyword evidence="5" id="KW-1185">Reference proteome</keyword>
<keyword evidence="1" id="KW-0378">Hydrolase</keyword>
<dbReference type="Proteomes" id="UP001595075">
    <property type="component" value="Unassembled WGS sequence"/>
</dbReference>
<name>A0ABR4CTU6_9HELO</name>
<evidence type="ECO:0000313" key="4">
    <source>
        <dbReference type="EMBL" id="KAL2072992.1"/>
    </source>
</evidence>
<reference evidence="4 5" key="1">
    <citation type="journal article" date="2024" name="Commun. Biol.">
        <title>Comparative genomic analysis of thermophilic fungi reveals convergent evolutionary adaptations and gene losses.</title>
        <authorList>
            <person name="Steindorff A.S."/>
            <person name="Aguilar-Pontes M.V."/>
            <person name="Robinson A.J."/>
            <person name="Andreopoulos B."/>
            <person name="LaButti K."/>
            <person name="Kuo A."/>
            <person name="Mondo S."/>
            <person name="Riley R."/>
            <person name="Otillar R."/>
            <person name="Haridas S."/>
            <person name="Lipzen A."/>
            <person name="Grimwood J."/>
            <person name="Schmutz J."/>
            <person name="Clum A."/>
            <person name="Reid I.D."/>
            <person name="Moisan M.C."/>
            <person name="Butler G."/>
            <person name="Nguyen T.T.M."/>
            <person name="Dewar K."/>
            <person name="Conant G."/>
            <person name="Drula E."/>
            <person name="Henrissat B."/>
            <person name="Hansel C."/>
            <person name="Singer S."/>
            <person name="Hutchinson M.I."/>
            <person name="de Vries R.P."/>
            <person name="Natvig D.O."/>
            <person name="Powell A.J."/>
            <person name="Tsang A."/>
            <person name="Grigoriev I.V."/>
        </authorList>
    </citation>
    <scope>NUCLEOTIDE SEQUENCE [LARGE SCALE GENOMIC DNA]</scope>
    <source>
        <strain evidence="4 5">CBS 494.80</strain>
    </source>
</reference>
<dbReference type="Pfam" id="PF04185">
    <property type="entry name" value="Phosphoesterase"/>
    <property type="match status" value="1"/>
</dbReference>
<feature type="chain" id="PRO_5045241749" description="Acid phosphatase" evidence="3">
    <location>
        <begin position="16"/>
        <end position="428"/>
    </location>
</feature>
<evidence type="ECO:0000256" key="3">
    <source>
        <dbReference type="SAM" id="SignalP"/>
    </source>
</evidence>
<dbReference type="InterPro" id="IPR017850">
    <property type="entry name" value="Alkaline_phosphatase_core_sf"/>
</dbReference>
<dbReference type="Gene3D" id="3.40.720.10">
    <property type="entry name" value="Alkaline Phosphatase, subunit A"/>
    <property type="match status" value="1"/>
</dbReference>
<keyword evidence="3" id="KW-0732">Signal</keyword>
<dbReference type="InterPro" id="IPR007312">
    <property type="entry name" value="Phosphoesterase"/>
</dbReference>
<proteinExistence type="predicted"/>
<accession>A0ABR4CTU6</accession>
<evidence type="ECO:0000256" key="1">
    <source>
        <dbReference type="ARBA" id="ARBA00022801"/>
    </source>
</evidence>